<organism evidence="1 2">
    <name type="scientific">Streptomyces phage Annadreamy</name>
    <dbReference type="NCBI Taxonomy" id="2250335"/>
    <lineage>
        <taxon>Viruses</taxon>
        <taxon>Duplodnaviria</taxon>
        <taxon>Heunggongvirae</taxon>
        <taxon>Uroviricota</taxon>
        <taxon>Caudoviricetes</taxon>
        <taxon>Stanwilliamsviridae</taxon>
        <taxon>Loccivirinae</taxon>
        <taxon>Annadreamyvirus</taxon>
        <taxon>Annadreamyvirus annadreamy</taxon>
    </lineage>
</organism>
<accession>A0A345GTR6</accession>
<dbReference type="EMBL" id="MH536811">
    <property type="protein sequence ID" value="AXG66338.1"/>
    <property type="molecule type" value="Genomic_DNA"/>
</dbReference>
<protein>
    <submittedName>
        <fullName evidence="1">Uncharacterized protein</fullName>
    </submittedName>
</protein>
<proteinExistence type="predicted"/>
<dbReference type="GeneID" id="55609401"/>
<dbReference type="RefSeq" id="YP_009839192.1">
    <property type="nucleotide sequence ID" value="NC_048719.1"/>
</dbReference>
<evidence type="ECO:0000313" key="1">
    <source>
        <dbReference type="EMBL" id="AXG66338.1"/>
    </source>
</evidence>
<dbReference type="KEGG" id="vg:55609401"/>
<name>A0A345GTR6_9CAUD</name>
<keyword evidence="2" id="KW-1185">Reference proteome</keyword>
<gene>
    <name evidence="1" type="primary">259</name>
    <name evidence="1" type="ORF">SEA_ANNADREAMY_259</name>
</gene>
<dbReference type="Proteomes" id="UP000259354">
    <property type="component" value="Segment"/>
</dbReference>
<evidence type="ECO:0000313" key="2">
    <source>
        <dbReference type="Proteomes" id="UP000259354"/>
    </source>
</evidence>
<sequence>MEIRNVTNPSNIGTAILRTSEKWGDNITSRGITSNMRRNGNYNARVRLVAHSSFGDGTRESASGRRGPWVCWHAQRDFFRALFEIEPGATVRTGLGKGGVTYTAGNFESTFPGTYNTNAGSLYYPREFGGLCGHGGREAVNGTY</sequence>
<reference evidence="1 2" key="1">
    <citation type="submission" date="2018-06" db="EMBL/GenBank/DDBJ databases">
        <authorList>
            <person name="Moussa A."/>
            <person name="Couoh J.M."/>
            <person name="Harbem L."/>
            <person name="Okocha J.C."/>
            <person name="Taylor D."/>
            <person name="Teutsch A.B."/>
            <person name="Smith B.R."/>
            <person name="Suri N."/>
            <person name="Layton S.R."/>
            <person name="Kim T."/>
            <person name="Hughes L.E."/>
            <person name="Garlena R.A."/>
            <person name="Russell D.A."/>
            <person name="Pope W.H."/>
            <person name="Jacobs-Sera D."/>
            <person name="Hatfull G.F."/>
        </authorList>
    </citation>
    <scope>NUCLEOTIDE SEQUENCE [LARGE SCALE GENOMIC DNA]</scope>
</reference>